<dbReference type="InterPro" id="IPR029753">
    <property type="entry name" value="D-isomer_DH_CS"/>
</dbReference>
<dbReference type="GO" id="GO:0030267">
    <property type="term" value="F:glyoxylate reductase (NADPH) activity"/>
    <property type="evidence" value="ECO:0007669"/>
    <property type="project" value="TreeGrafter"/>
</dbReference>
<evidence type="ECO:0000256" key="3">
    <source>
        <dbReference type="RuleBase" id="RU003719"/>
    </source>
</evidence>
<dbReference type="Gene3D" id="3.40.50.720">
    <property type="entry name" value="NAD(P)-binding Rossmann-like Domain"/>
    <property type="match status" value="2"/>
</dbReference>
<dbReference type="GO" id="GO:0051287">
    <property type="term" value="F:NAD binding"/>
    <property type="evidence" value="ECO:0007669"/>
    <property type="project" value="InterPro"/>
</dbReference>
<dbReference type="AlphaFoldDB" id="A0A4S3TIW3"/>
<dbReference type="PANTHER" id="PTHR10996">
    <property type="entry name" value="2-HYDROXYACID DEHYDROGENASE-RELATED"/>
    <property type="match status" value="1"/>
</dbReference>
<feature type="domain" description="D-isomer specific 2-hydroxyacid dehydrogenase catalytic" evidence="4">
    <location>
        <begin position="7"/>
        <end position="327"/>
    </location>
</feature>
<dbReference type="RefSeq" id="WP_141465565.1">
    <property type="nucleotide sequence ID" value="NZ_RBZW01000048.1"/>
</dbReference>
<dbReference type="InterPro" id="IPR050223">
    <property type="entry name" value="D-isomer_2-hydroxyacid_DH"/>
</dbReference>
<sequence length="336" mass="36444">MSERPTVYLTRDIPQAGRDALEDHCEVVVWPDAVEPSHETLIERVADLEADGLFCTVADTVDATVMDASESLRAIGTMSVGYDHIDLEAARAREITVGHTPGVLAETTADLGWALLMAGARRTVEAHTRVRDGDWESWGPTVLLGRDIHEATLGVVGLGRIGTEFAKRAAGFDMDVVYSHTSPNEAAERELAEYGIDATYCSLEDVLERSDFVSLHVPLLEDTHHLLGEDELRRMDDEAILVNTARGEIVDTDALVQALESGWIRHAALDVSNPEPLPADHQLLDHAPESLTISPHIGSASMATRSEMAVMTAENILAGLRGSELPHSAFDDADLS</sequence>
<reference evidence="6 7" key="1">
    <citation type="submission" date="2018-10" db="EMBL/GenBank/DDBJ databases">
        <title>Natronolimnobius sp. XQ-INN 246 isolated from Inner Mongolia Autonomous Region of China.</title>
        <authorList>
            <person name="Xue Q."/>
        </authorList>
    </citation>
    <scope>NUCLEOTIDE SEQUENCE [LARGE SCALE GENOMIC DNA]</scope>
    <source>
        <strain evidence="6 7">XQ-INN 246</strain>
    </source>
</reference>
<evidence type="ECO:0000259" key="5">
    <source>
        <dbReference type="Pfam" id="PF02826"/>
    </source>
</evidence>
<evidence type="ECO:0000256" key="1">
    <source>
        <dbReference type="ARBA" id="ARBA00023002"/>
    </source>
</evidence>
<dbReference type="SUPFAM" id="SSF52283">
    <property type="entry name" value="Formate/glycerate dehydrogenase catalytic domain-like"/>
    <property type="match status" value="1"/>
</dbReference>
<feature type="domain" description="D-isomer specific 2-hydroxyacid dehydrogenase NAD-binding" evidence="5">
    <location>
        <begin position="114"/>
        <end position="298"/>
    </location>
</feature>
<evidence type="ECO:0000256" key="2">
    <source>
        <dbReference type="ARBA" id="ARBA00023027"/>
    </source>
</evidence>
<dbReference type="InterPro" id="IPR006140">
    <property type="entry name" value="D-isomer_DH_NAD-bd"/>
</dbReference>
<dbReference type="Pfam" id="PF00389">
    <property type="entry name" value="2-Hacid_dh"/>
    <property type="match status" value="1"/>
</dbReference>
<comment type="similarity">
    <text evidence="3">Belongs to the D-isomer specific 2-hydroxyacid dehydrogenase family.</text>
</comment>
<dbReference type="EMBL" id="RBZW01000048">
    <property type="protein sequence ID" value="THE63979.1"/>
    <property type="molecule type" value="Genomic_DNA"/>
</dbReference>
<evidence type="ECO:0000313" key="6">
    <source>
        <dbReference type="EMBL" id="THE63979.1"/>
    </source>
</evidence>
<evidence type="ECO:0000313" key="7">
    <source>
        <dbReference type="Proteomes" id="UP000318864"/>
    </source>
</evidence>
<dbReference type="InterPro" id="IPR006139">
    <property type="entry name" value="D-isomer_2_OHA_DH_cat_dom"/>
</dbReference>
<accession>A0A4S3TIW3</accession>
<dbReference type="InterPro" id="IPR036291">
    <property type="entry name" value="NAD(P)-bd_dom_sf"/>
</dbReference>
<keyword evidence="2" id="KW-0520">NAD</keyword>
<proteinExistence type="inferred from homology"/>
<protein>
    <submittedName>
        <fullName evidence="6">D-glycerate dehydrogenase</fullName>
    </submittedName>
</protein>
<dbReference type="Proteomes" id="UP000318864">
    <property type="component" value="Unassembled WGS sequence"/>
</dbReference>
<dbReference type="Pfam" id="PF02826">
    <property type="entry name" value="2-Hacid_dh_C"/>
    <property type="match status" value="1"/>
</dbReference>
<keyword evidence="1 3" id="KW-0560">Oxidoreductase</keyword>
<organism evidence="6 7">
    <name type="scientific">Salinadaptatus halalkaliphilus</name>
    <dbReference type="NCBI Taxonomy" id="2419781"/>
    <lineage>
        <taxon>Archaea</taxon>
        <taxon>Methanobacteriati</taxon>
        <taxon>Methanobacteriota</taxon>
        <taxon>Stenosarchaea group</taxon>
        <taxon>Halobacteria</taxon>
        <taxon>Halobacteriales</taxon>
        <taxon>Natrialbaceae</taxon>
        <taxon>Salinadaptatus</taxon>
    </lineage>
</organism>
<dbReference type="SUPFAM" id="SSF51735">
    <property type="entry name" value="NAD(P)-binding Rossmann-fold domains"/>
    <property type="match status" value="1"/>
</dbReference>
<dbReference type="FunFam" id="3.40.50.720:FF:000462">
    <property type="entry name" value="Glyoxylate reductase (NADP+)"/>
    <property type="match status" value="1"/>
</dbReference>
<name>A0A4S3TIW3_9EURY</name>
<dbReference type="InterPro" id="IPR029752">
    <property type="entry name" value="D-isomer_DH_CS1"/>
</dbReference>
<comment type="caution">
    <text evidence="6">The sequence shown here is derived from an EMBL/GenBank/DDBJ whole genome shotgun (WGS) entry which is preliminary data.</text>
</comment>
<dbReference type="PROSITE" id="PS00670">
    <property type="entry name" value="D_2_HYDROXYACID_DH_2"/>
    <property type="match status" value="1"/>
</dbReference>
<dbReference type="PROSITE" id="PS00065">
    <property type="entry name" value="D_2_HYDROXYACID_DH_1"/>
    <property type="match status" value="1"/>
</dbReference>
<dbReference type="CDD" id="cd05301">
    <property type="entry name" value="GDH"/>
    <property type="match status" value="1"/>
</dbReference>
<dbReference type="PANTHER" id="PTHR10996:SF283">
    <property type="entry name" value="GLYOXYLATE_HYDROXYPYRUVATE REDUCTASE B"/>
    <property type="match status" value="1"/>
</dbReference>
<keyword evidence="7" id="KW-1185">Reference proteome</keyword>
<dbReference type="GO" id="GO:0005829">
    <property type="term" value="C:cytosol"/>
    <property type="evidence" value="ECO:0007669"/>
    <property type="project" value="TreeGrafter"/>
</dbReference>
<evidence type="ECO:0000259" key="4">
    <source>
        <dbReference type="Pfam" id="PF00389"/>
    </source>
</evidence>
<dbReference type="GO" id="GO:0016618">
    <property type="term" value="F:hydroxypyruvate reductase [NAD(P)H] activity"/>
    <property type="evidence" value="ECO:0007669"/>
    <property type="project" value="TreeGrafter"/>
</dbReference>
<gene>
    <name evidence="6" type="ORF">D8Y22_15345</name>
</gene>
<dbReference type="OrthoDB" id="34275at2157"/>